<gene>
    <name evidence="3" type="ORF">RFI_22773</name>
</gene>
<comment type="caution">
    <text evidence="3">The sequence shown here is derived from an EMBL/GenBank/DDBJ whole genome shotgun (WGS) entry which is preliminary data.</text>
</comment>
<feature type="domain" description="Ribosome maturation protein SDO1/SBDS N-terminal" evidence="2">
    <location>
        <begin position="26"/>
        <end position="112"/>
    </location>
</feature>
<dbReference type="Proteomes" id="UP000023152">
    <property type="component" value="Unassembled WGS sequence"/>
</dbReference>
<dbReference type="Gene3D" id="3.30.1250.10">
    <property type="entry name" value="Ribosome maturation protein SBDS, N-terminal domain"/>
    <property type="match status" value="1"/>
</dbReference>
<sequence>MAQATSKPHDHFSGSSKVDSSGEVRVCRFQNKEKQKLEILVNPHAAIAFQNGKSEWDLSAIVAREEIYSDAHKGEIASKALWSGVLGEENKKNAIRILVEKGEIHLTAEDRKELHKNDGKQTKRLNEDGGRR</sequence>
<dbReference type="SUPFAM" id="SSF89895">
    <property type="entry name" value="FYSH domain"/>
    <property type="match status" value="1"/>
</dbReference>
<name>X6MLR0_RETFI</name>
<feature type="region of interest" description="Disordered" evidence="1">
    <location>
        <begin position="110"/>
        <end position="132"/>
    </location>
</feature>
<reference evidence="3 4" key="1">
    <citation type="journal article" date="2013" name="Curr. Biol.">
        <title>The Genome of the Foraminiferan Reticulomyxa filosa.</title>
        <authorList>
            <person name="Glockner G."/>
            <person name="Hulsmann N."/>
            <person name="Schleicher M."/>
            <person name="Noegel A.A."/>
            <person name="Eichinger L."/>
            <person name="Gallinger C."/>
            <person name="Pawlowski J."/>
            <person name="Sierra R."/>
            <person name="Euteneuer U."/>
            <person name="Pillet L."/>
            <person name="Moustafa A."/>
            <person name="Platzer M."/>
            <person name="Groth M."/>
            <person name="Szafranski K."/>
            <person name="Schliwa M."/>
        </authorList>
    </citation>
    <scope>NUCLEOTIDE SEQUENCE [LARGE SCALE GENOMIC DNA]</scope>
</reference>
<keyword evidence="4" id="KW-1185">Reference proteome</keyword>
<proteinExistence type="predicted"/>
<dbReference type="Pfam" id="PF01172">
    <property type="entry name" value="SBDS_N"/>
    <property type="match status" value="1"/>
</dbReference>
<evidence type="ECO:0000256" key="1">
    <source>
        <dbReference type="SAM" id="MobiDB-lite"/>
    </source>
</evidence>
<evidence type="ECO:0000313" key="3">
    <source>
        <dbReference type="EMBL" id="ETO14596.1"/>
    </source>
</evidence>
<dbReference type="PANTHER" id="PTHR10927:SF4">
    <property type="entry name" value="RIBOSOME MATURATION PROTEIN SDO1 HOMOLOG"/>
    <property type="match status" value="1"/>
</dbReference>
<evidence type="ECO:0000313" key="4">
    <source>
        <dbReference type="Proteomes" id="UP000023152"/>
    </source>
</evidence>
<dbReference type="PANTHER" id="PTHR10927">
    <property type="entry name" value="RIBOSOME MATURATION PROTEIN SBDS"/>
    <property type="match status" value="1"/>
</dbReference>
<evidence type="ECO:0000259" key="2">
    <source>
        <dbReference type="Pfam" id="PF01172"/>
    </source>
</evidence>
<dbReference type="AlphaFoldDB" id="X6MLR0"/>
<dbReference type="InterPro" id="IPR036786">
    <property type="entry name" value="Ribosome_mat_SBDS_N_sf"/>
</dbReference>
<feature type="region of interest" description="Disordered" evidence="1">
    <location>
        <begin position="1"/>
        <end position="23"/>
    </location>
</feature>
<organism evidence="3 4">
    <name type="scientific">Reticulomyxa filosa</name>
    <dbReference type="NCBI Taxonomy" id="46433"/>
    <lineage>
        <taxon>Eukaryota</taxon>
        <taxon>Sar</taxon>
        <taxon>Rhizaria</taxon>
        <taxon>Retaria</taxon>
        <taxon>Foraminifera</taxon>
        <taxon>Monothalamids</taxon>
        <taxon>Reticulomyxidae</taxon>
        <taxon>Reticulomyxa</taxon>
    </lineage>
</organism>
<dbReference type="InterPro" id="IPR039100">
    <property type="entry name" value="Sdo1/SBDS-like"/>
</dbReference>
<dbReference type="InterPro" id="IPR019783">
    <property type="entry name" value="SDO1/SBDS_N"/>
</dbReference>
<dbReference type="EMBL" id="ASPP01019931">
    <property type="protein sequence ID" value="ETO14596.1"/>
    <property type="molecule type" value="Genomic_DNA"/>
</dbReference>
<protein>
    <submittedName>
        <fullName evidence="3">Ribosome maturation protein SBDS-like protein</fullName>
    </submittedName>
</protein>
<accession>X6MLR0</accession>